<gene>
    <name evidence="1" type="ORF">E4V82_22120</name>
</gene>
<comment type="caution">
    <text evidence="1">The sequence shown here is derived from an EMBL/GenBank/DDBJ whole genome shotgun (WGS) entry which is preliminary data.</text>
</comment>
<reference evidence="1 2" key="1">
    <citation type="journal article" date="2019" name="Lett. Appl. Microbiol.">
        <title>A case of 'blown pack' spoilage of vacuum-packaged pork likely associated with Clostridium estertheticum in Canada.</title>
        <authorList>
            <person name="Zhang P."/>
            <person name="Ward P."/>
            <person name="McMullen L.M."/>
            <person name="Yang X."/>
        </authorList>
    </citation>
    <scope>NUCLEOTIDE SEQUENCE [LARGE SCALE GENOMIC DNA]</scope>
    <source>
        <strain evidence="1 2">MA19</strain>
    </source>
</reference>
<dbReference type="Proteomes" id="UP000342249">
    <property type="component" value="Unassembled WGS sequence"/>
</dbReference>
<dbReference type="AlphaFoldDB" id="A0A5N7J7S5"/>
<evidence type="ECO:0008006" key="3">
    <source>
        <dbReference type="Google" id="ProtNLM"/>
    </source>
</evidence>
<name>A0A5N7J7S5_9CLOT</name>
<evidence type="ECO:0000313" key="1">
    <source>
        <dbReference type="EMBL" id="MPQ64772.1"/>
    </source>
</evidence>
<organism evidence="1 2">
    <name type="scientific">Clostridium estertheticum</name>
    <dbReference type="NCBI Taxonomy" id="238834"/>
    <lineage>
        <taxon>Bacteria</taxon>
        <taxon>Bacillati</taxon>
        <taxon>Bacillota</taxon>
        <taxon>Clostridia</taxon>
        <taxon>Eubacteriales</taxon>
        <taxon>Clostridiaceae</taxon>
        <taxon>Clostridium</taxon>
    </lineage>
</organism>
<proteinExistence type="predicted"/>
<protein>
    <recommendedName>
        <fullName evidence="3">YmaF family protein</fullName>
    </recommendedName>
</protein>
<accession>A0A5N7J7S5</accession>
<dbReference type="Pfam" id="PF12788">
    <property type="entry name" value="YmaF"/>
    <property type="match status" value="1"/>
</dbReference>
<dbReference type="EMBL" id="SPSF01000056">
    <property type="protein sequence ID" value="MPQ64772.1"/>
    <property type="molecule type" value="Genomic_DNA"/>
</dbReference>
<sequence>MSKHDDNCGCEKKHDDKDCCKKERQFHDHEFLGSTRLAELDSEDAHNHRFAGVSSPAIPVQGGHVHKVKSRTDFFDHFHEFEAVSGLPIPVGNGRHVHFVRAKTNVVDGHFHELIFATLIEAPIFEEED</sequence>
<dbReference type="InterPro" id="IPR024307">
    <property type="entry name" value="YmaF"/>
</dbReference>
<evidence type="ECO:0000313" key="2">
    <source>
        <dbReference type="Proteomes" id="UP000342249"/>
    </source>
</evidence>
<dbReference type="RefSeq" id="WP_152753925.1">
    <property type="nucleotide sequence ID" value="NZ_JAHLDS010000014.1"/>
</dbReference>